<reference evidence="12" key="1">
    <citation type="submission" date="2018-05" db="EMBL/GenBank/DDBJ databases">
        <title>Draft genome of Mucuna pruriens seed.</title>
        <authorList>
            <person name="Nnadi N.E."/>
            <person name="Vos R."/>
            <person name="Hasami M.H."/>
            <person name="Devisetty U.K."/>
            <person name="Aguiy J.C."/>
        </authorList>
    </citation>
    <scope>NUCLEOTIDE SEQUENCE [LARGE SCALE GENOMIC DNA]</scope>
    <source>
        <strain evidence="12">JCA_2017</strain>
    </source>
</reference>
<dbReference type="EMBL" id="QJKJ01009884">
    <property type="protein sequence ID" value="RDX75271.1"/>
    <property type="molecule type" value="Genomic_DNA"/>
</dbReference>
<keyword evidence="13" id="KW-1185">Reference proteome</keyword>
<keyword evidence="8" id="KW-0804">Transcription</keyword>
<gene>
    <name evidence="12" type="primary">CDCA7L</name>
    <name evidence="12" type="ORF">CR513_44857</name>
</gene>
<evidence type="ECO:0000256" key="3">
    <source>
        <dbReference type="ARBA" id="ARBA00022490"/>
    </source>
</evidence>
<evidence type="ECO:0000256" key="5">
    <source>
        <dbReference type="ARBA" id="ARBA00022553"/>
    </source>
</evidence>
<dbReference type="Proteomes" id="UP000257109">
    <property type="component" value="Unassembled WGS sequence"/>
</dbReference>
<evidence type="ECO:0000256" key="6">
    <source>
        <dbReference type="ARBA" id="ARBA00022843"/>
    </source>
</evidence>
<evidence type="ECO:0000313" key="12">
    <source>
        <dbReference type="EMBL" id="RDX75271.1"/>
    </source>
</evidence>
<dbReference type="GO" id="GO:0006355">
    <property type="term" value="P:regulation of DNA-templated transcription"/>
    <property type="evidence" value="ECO:0007669"/>
    <property type="project" value="InterPro"/>
</dbReference>
<protein>
    <submittedName>
        <fullName evidence="12">Cell division cycle-associated 7-like protein</fullName>
    </submittedName>
</protein>
<evidence type="ECO:0000256" key="1">
    <source>
        <dbReference type="ARBA" id="ARBA00004123"/>
    </source>
</evidence>
<keyword evidence="7" id="KW-0805">Transcription regulation</keyword>
<keyword evidence="9" id="KW-0539">Nucleus</keyword>
<feature type="compositionally biased region" description="Basic and acidic residues" evidence="10">
    <location>
        <begin position="181"/>
        <end position="196"/>
    </location>
</feature>
<feature type="region of interest" description="Disordered" evidence="10">
    <location>
        <begin position="157"/>
        <end position="199"/>
    </location>
</feature>
<evidence type="ECO:0000313" key="13">
    <source>
        <dbReference type="Proteomes" id="UP000257109"/>
    </source>
</evidence>
<comment type="subcellular location">
    <subcellularLocation>
        <location evidence="2">Cytoplasm</location>
    </subcellularLocation>
    <subcellularLocation>
        <location evidence="1">Nucleus</location>
    </subcellularLocation>
</comment>
<evidence type="ECO:0000256" key="10">
    <source>
        <dbReference type="SAM" id="MobiDB-lite"/>
    </source>
</evidence>
<evidence type="ECO:0000256" key="9">
    <source>
        <dbReference type="ARBA" id="ARBA00023242"/>
    </source>
</evidence>
<dbReference type="GO" id="GO:0005634">
    <property type="term" value="C:nucleus"/>
    <property type="evidence" value="ECO:0007669"/>
    <property type="project" value="UniProtKB-SubCell"/>
</dbReference>
<evidence type="ECO:0000256" key="7">
    <source>
        <dbReference type="ARBA" id="ARBA00023015"/>
    </source>
</evidence>
<evidence type="ECO:0000256" key="4">
    <source>
        <dbReference type="ARBA" id="ARBA00022499"/>
    </source>
</evidence>
<dbReference type="Pfam" id="PF10497">
    <property type="entry name" value="zf-4CXXC_R1"/>
    <property type="match status" value="1"/>
</dbReference>
<evidence type="ECO:0000256" key="8">
    <source>
        <dbReference type="ARBA" id="ARBA00023163"/>
    </source>
</evidence>
<organism evidence="12 13">
    <name type="scientific">Mucuna pruriens</name>
    <name type="common">Velvet bean</name>
    <name type="synonym">Dolichos pruriens</name>
    <dbReference type="NCBI Taxonomy" id="157652"/>
    <lineage>
        <taxon>Eukaryota</taxon>
        <taxon>Viridiplantae</taxon>
        <taxon>Streptophyta</taxon>
        <taxon>Embryophyta</taxon>
        <taxon>Tracheophyta</taxon>
        <taxon>Spermatophyta</taxon>
        <taxon>Magnoliopsida</taxon>
        <taxon>eudicotyledons</taxon>
        <taxon>Gunneridae</taxon>
        <taxon>Pentapetalae</taxon>
        <taxon>rosids</taxon>
        <taxon>fabids</taxon>
        <taxon>Fabales</taxon>
        <taxon>Fabaceae</taxon>
        <taxon>Papilionoideae</taxon>
        <taxon>50 kb inversion clade</taxon>
        <taxon>NPAAA clade</taxon>
        <taxon>indigoferoid/millettioid clade</taxon>
        <taxon>Phaseoleae</taxon>
        <taxon>Mucuna</taxon>
    </lineage>
</organism>
<dbReference type="AlphaFoldDB" id="A0A371FAF5"/>
<feature type="domain" description="Zinc-finger" evidence="11">
    <location>
        <begin position="11"/>
        <end position="89"/>
    </location>
</feature>
<dbReference type="STRING" id="157652.A0A371FAF5"/>
<dbReference type="PANTHER" id="PTHR31169:SF8">
    <property type="entry name" value="ZINC-FINGER DOMAIN OF MONOAMINE-OXIDASE A REPRESSOR R1 PROTEIN"/>
    <property type="match status" value="1"/>
</dbReference>
<comment type="caution">
    <text evidence="12">The sequence shown here is derived from an EMBL/GenBank/DDBJ whole genome shotgun (WGS) entry which is preliminary data.</text>
</comment>
<sequence length="587" mass="65252">MRERGNFGYGVCRQKTRDFCAPCKNEKNGKPCPIKFCHKCLLNRYGQNAEAVVLLGDWKCPKKKQGQLPTGPLYHTAKASGYKCVSEMLAAKVVNKSKDVESNKVNDVAVLASKEATVEKELVVVLSGELGKENTLDVDVEKASSSFKISKKTKRKELKKISNGSNDDGAGKRKSLKRPKICKEVPSEEAKGKANDDTEVCNKVSKEETIDSNHDAARVPMDGLEAWAVDDRCLDINNLLEKAAKGKSFSGTVFGDPASDFVGPVTFAPKVNDDGDNKFQAGMAKLPNVMNWEIEKIKKEIPFPPGTELTEILDIQFPPQDVGSALQLLEFCRVFGKALDLKNGEAEATLRELVRKQSLRRGQKTLVWLETCIMSRKLRSYIEGQNSRHVEEVKETKSKVAAAKEKVAGNKEKGLKQKLQNEMVKAIMSDVAPLSMEEHDALLTKMKGEVAQAHAELLELKGTIPKGKPSSDALRTEPEFLDSNGQAFWKLRIYNGEHAVLLQDIKIGDETATALAPEEKWFVYGPEKKDEWILLVVLDMVLDIGEFAFFIFVKEHDGLKDLKVSRFLSVKQMCRMFLVLGGILFSP</sequence>
<feature type="non-terminal residue" evidence="12">
    <location>
        <position position="1"/>
    </location>
</feature>
<accession>A0A371FAF5</accession>
<name>A0A371FAF5_MUCPR</name>
<keyword evidence="4" id="KW-1017">Isopeptide bond</keyword>
<evidence type="ECO:0000256" key="2">
    <source>
        <dbReference type="ARBA" id="ARBA00004496"/>
    </source>
</evidence>
<dbReference type="InterPro" id="IPR040221">
    <property type="entry name" value="CDCA7/CDA7L"/>
</dbReference>
<keyword evidence="6" id="KW-0832">Ubl conjugation</keyword>
<dbReference type="GO" id="GO:0005737">
    <property type="term" value="C:cytoplasm"/>
    <property type="evidence" value="ECO:0007669"/>
    <property type="project" value="UniProtKB-SubCell"/>
</dbReference>
<dbReference type="InterPro" id="IPR018866">
    <property type="entry name" value="Znf-4CXXC_R1"/>
</dbReference>
<dbReference type="PANTHER" id="PTHR31169">
    <property type="entry name" value="OS05G0300700 PROTEIN"/>
    <property type="match status" value="1"/>
</dbReference>
<evidence type="ECO:0000259" key="11">
    <source>
        <dbReference type="Pfam" id="PF10497"/>
    </source>
</evidence>
<dbReference type="GO" id="GO:0051301">
    <property type="term" value="P:cell division"/>
    <property type="evidence" value="ECO:0007669"/>
    <property type="project" value="UniProtKB-KW"/>
</dbReference>
<dbReference type="OrthoDB" id="1411616at2759"/>
<keyword evidence="5" id="KW-0597">Phosphoprotein</keyword>
<proteinExistence type="predicted"/>
<keyword evidence="3" id="KW-0963">Cytoplasm</keyword>